<evidence type="ECO:0000313" key="3">
    <source>
        <dbReference type="Proteomes" id="UP000515135"/>
    </source>
</evidence>
<dbReference type="InterPro" id="IPR011009">
    <property type="entry name" value="Kinase-like_dom_sf"/>
</dbReference>
<dbReference type="InterPro" id="IPR000719">
    <property type="entry name" value="Prot_kinase_dom"/>
</dbReference>
<dbReference type="Gene3D" id="1.10.510.10">
    <property type="entry name" value="Transferase(Phosphotransferase) domain 1"/>
    <property type="match status" value="1"/>
</dbReference>
<organism evidence="3 4">
    <name type="scientific">Branchiostoma belcheri</name>
    <name type="common">Amphioxus</name>
    <dbReference type="NCBI Taxonomy" id="7741"/>
    <lineage>
        <taxon>Eukaryota</taxon>
        <taxon>Metazoa</taxon>
        <taxon>Chordata</taxon>
        <taxon>Cephalochordata</taxon>
        <taxon>Leptocardii</taxon>
        <taxon>Amphioxiformes</taxon>
        <taxon>Branchiostomatidae</taxon>
        <taxon>Branchiostoma</taxon>
    </lineage>
</organism>
<reference evidence="4" key="1">
    <citation type="submission" date="2025-08" db="UniProtKB">
        <authorList>
            <consortium name="RefSeq"/>
        </authorList>
    </citation>
    <scope>IDENTIFICATION</scope>
    <source>
        <tissue evidence="4">Gonad</tissue>
    </source>
</reference>
<evidence type="ECO:0000313" key="4">
    <source>
        <dbReference type="RefSeq" id="XP_019647527.1"/>
    </source>
</evidence>
<sequence>MADLQKAARPAARPATTSLPRLPKIMDSDLSDQPLGPRILGAGRFGKVFLKTLKSVNNSLVAVKVVPATTQCKDDLVQEADFLSRVCHRPWFPSLFGWNLDVAQPYLVQEFVSCRPGVDTATTLLDAINEPATLLIKSWEYGRALLQVAHGIHYLHLADVLHNDLKSDNVMVQRNGDNLSAKIIDFGLACAVDRPIQLDIKAGEKVSKHIAPEVATGGPVSVHSDVYSLGRMIEDVGKCSGSGNSGRHLKTVARACLKTSPTNRLTILQLVNKLQT</sequence>
<protein>
    <submittedName>
        <fullName evidence="4">Lectin-domain containing receptor kinase VI.3-like</fullName>
    </submittedName>
</protein>
<dbReference type="GeneID" id="109487868"/>
<feature type="compositionally biased region" description="Low complexity" evidence="1">
    <location>
        <begin position="7"/>
        <end position="17"/>
    </location>
</feature>
<dbReference type="GO" id="GO:0004674">
    <property type="term" value="F:protein serine/threonine kinase activity"/>
    <property type="evidence" value="ECO:0007669"/>
    <property type="project" value="TreeGrafter"/>
</dbReference>
<dbReference type="InterPro" id="IPR008271">
    <property type="entry name" value="Ser/Thr_kinase_AS"/>
</dbReference>
<dbReference type="AlphaFoldDB" id="A0A6P5AWU8"/>
<dbReference type="PROSITE" id="PS50011">
    <property type="entry name" value="PROTEIN_KINASE_DOM"/>
    <property type="match status" value="1"/>
</dbReference>
<dbReference type="InterPro" id="IPR051681">
    <property type="entry name" value="Ser/Thr_Kinases-Pseudokinases"/>
</dbReference>
<proteinExistence type="predicted"/>
<dbReference type="KEGG" id="bbel:109487868"/>
<dbReference type="RefSeq" id="XP_019647527.1">
    <property type="nucleotide sequence ID" value="XM_019791968.1"/>
</dbReference>
<feature type="domain" description="Protein kinase" evidence="2">
    <location>
        <begin position="34"/>
        <end position="276"/>
    </location>
</feature>
<dbReference type="PROSITE" id="PS00108">
    <property type="entry name" value="PROTEIN_KINASE_ST"/>
    <property type="match status" value="1"/>
</dbReference>
<dbReference type="GO" id="GO:0005524">
    <property type="term" value="F:ATP binding"/>
    <property type="evidence" value="ECO:0007669"/>
    <property type="project" value="InterPro"/>
</dbReference>
<evidence type="ECO:0000256" key="1">
    <source>
        <dbReference type="SAM" id="MobiDB-lite"/>
    </source>
</evidence>
<dbReference type="Proteomes" id="UP000515135">
    <property type="component" value="Unplaced"/>
</dbReference>
<dbReference type="Pfam" id="PF00069">
    <property type="entry name" value="Pkinase"/>
    <property type="match status" value="1"/>
</dbReference>
<evidence type="ECO:0000259" key="2">
    <source>
        <dbReference type="PROSITE" id="PS50011"/>
    </source>
</evidence>
<keyword evidence="3" id="KW-1185">Reference proteome</keyword>
<name>A0A6P5AWU8_BRABE</name>
<dbReference type="OrthoDB" id="6097776at2759"/>
<dbReference type="PANTHER" id="PTHR44329">
    <property type="entry name" value="SERINE/THREONINE-PROTEIN KINASE TNNI3K-RELATED"/>
    <property type="match status" value="1"/>
</dbReference>
<gene>
    <name evidence="4" type="primary">LOC109487868</name>
</gene>
<feature type="region of interest" description="Disordered" evidence="1">
    <location>
        <begin position="1"/>
        <end position="26"/>
    </location>
</feature>
<dbReference type="SMART" id="SM00220">
    <property type="entry name" value="S_TKc"/>
    <property type="match status" value="1"/>
</dbReference>
<accession>A0A6P5AWU8</accession>
<dbReference type="SUPFAM" id="SSF56112">
    <property type="entry name" value="Protein kinase-like (PK-like)"/>
    <property type="match status" value="1"/>
</dbReference>
<dbReference type="CDD" id="cd00180">
    <property type="entry name" value="PKc"/>
    <property type="match status" value="1"/>
</dbReference>